<dbReference type="Proteomes" id="UP000019365">
    <property type="component" value="Unassembled WGS sequence"/>
</dbReference>
<evidence type="ECO:0008006" key="5">
    <source>
        <dbReference type="Google" id="ProtNLM"/>
    </source>
</evidence>
<organism evidence="3 4">
    <name type="scientific">Ruminococcus flavefaciens 007c</name>
    <dbReference type="NCBI Taxonomy" id="1341157"/>
    <lineage>
        <taxon>Bacteria</taxon>
        <taxon>Bacillati</taxon>
        <taxon>Bacillota</taxon>
        <taxon>Clostridia</taxon>
        <taxon>Eubacteriales</taxon>
        <taxon>Oscillospiraceae</taxon>
        <taxon>Ruminococcus</taxon>
    </lineage>
</organism>
<dbReference type="Pfam" id="PF14262">
    <property type="entry name" value="Cthe_2159"/>
    <property type="match status" value="1"/>
</dbReference>
<evidence type="ECO:0000313" key="3">
    <source>
        <dbReference type="EMBL" id="EWM55240.1"/>
    </source>
</evidence>
<evidence type="ECO:0000313" key="4">
    <source>
        <dbReference type="Proteomes" id="UP000019365"/>
    </source>
</evidence>
<feature type="compositionally biased region" description="Low complexity" evidence="1">
    <location>
        <begin position="91"/>
        <end position="145"/>
    </location>
</feature>
<proteinExistence type="predicted"/>
<accession>W7V2N8</accession>
<dbReference type="InterPro" id="IPR025584">
    <property type="entry name" value="Cthe_2159"/>
</dbReference>
<keyword evidence="2" id="KW-0732">Signal</keyword>
<dbReference type="OrthoDB" id="9812829at2"/>
<dbReference type="eggNOG" id="ENOG502Z8AD">
    <property type="taxonomic scope" value="Bacteria"/>
</dbReference>
<name>W7V2N8_RUMFL</name>
<feature type="region of interest" description="Disordered" evidence="1">
    <location>
        <begin position="26"/>
        <end position="195"/>
    </location>
</feature>
<reference evidence="3 4" key="1">
    <citation type="journal article" date="2014" name="PLoS ONE">
        <title>Rumen cellulosomics: divergent fiber-degrading strategies revealed by comparative genome-wide analysis of six ruminococcal strains.</title>
        <authorList>
            <person name="Dassa B."/>
            <person name="Borovok I."/>
            <person name="Ruimy-Israeli V."/>
            <person name="Lamed R."/>
            <person name="Flint H.J."/>
            <person name="Duncan S.H."/>
            <person name="Henrissat B."/>
            <person name="Coutinho P."/>
            <person name="Morrison M."/>
            <person name="Mosoni P."/>
            <person name="Yeoman C.J."/>
            <person name="White B.A."/>
            <person name="Bayer E.A."/>
        </authorList>
    </citation>
    <scope>NUCLEOTIDE SEQUENCE [LARGE SCALE GENOMIC DNA]</scope>
    <source>
        <strain evidence="3 4">007c</strain>
    </source>
</reference>
<feature type="signal peptide" evidence="2">
    <location>
        <begin position="1"/>
        <end position="21"/>
    </location>
</feature>
<feature type="compositionally biased region" description="Polar residues" evidence="1">
    <location>
        <begin position="33"/>
        <end position="54"/>
    </location>
</feature>
<gene>
    <name evidence="3" type="ORF">RF007C_04605</name>
</gene>
<dbReference type="EMBL" id="ATAX01000003">
    <property type="protein sequence ID" value="EWM55240.1"/>
    <property type="molecule type" value="Genomic_DNA"/>
</dbReference>
<dbReference type="PROSITE" id="PS51257">
    <property type="entry name" value="PROKAR_LIPOPROTEIN"/>
    <property type="match status" value="1"/>
</dbReference>
<feature type="chain" id="PRO_5039350887" description="Carbohydrate-binding domain-containing protein" evidence="2">
    <location>
        <begin position="22"/>
        <end position="524"/>
    </location>
</feature>
<keyword evidence="4" id="KW-1185">Reference proteome</keyword>
<evidence type="ECO:0000256" key="2">
    <source>
        <dbReference type="SAM" id="SignalP"/>
    </source>
</evidence>
<dbReference type="PATRIC" id="fig|1341157.4.peg.55"/>
<comment type="caution">
    <text evidence="3">The sequence shown here is derived from an EMBL/GenBank/DDBJ whole genome shotgun (WGS) entry which is preliminary data.</text>
</comment>
<evidence type="ECO:0000256" key="1">
    <source>
        <dbReference type="SAM" id="MobiDB-lite"/>
    </source>
</evidence>
<feature type="compositionally biased region" description="Low complexity" evidence="1">
    <location>
        <begin position="55"/>
        <end position="77"/>
    </location>
</feature>
<dbReference type="RefSeq" id="WP_051456443.1">
    <property type="nucleotide sequence ID" value="NZ_ATAX01000003.1"/>
</dbReference>
<sequence length="524" mass="55525">MKYRRILTVLTAFMVIISAYSCGKDAQDKSDEQQPTTVTTQSGNNSSNKLTWGKNNSQQQQQNNNGQNNQMQQNGTPNGQGGAPNGGNGNPNGNYPGGNNPNGYNNGNNPWMSSNGSSWGSYSSGGNQSWGQSSGNQSWGQPSGNVWSGPYYNSQNNTTQNYQSPNNNNGNNNNVNTTTRQNNENQNTTTQTTTTLAVTNTTRATSPNTTTANQGGQTLSESDYTAEITLGNNISVNGSGVTVNGSVVTVTSAGNFIFSGYLGDGQIYVNTDSPNDKVTLILNGVDITNSSGPAIFVDEAKRCTIKLKDGSVNYLTDGGNDAENNGAIFSKDNLRFKGNGEVYITANNAHGISCNDDVVIENGTFSIMSVKSGIFAHDDITIDGGRIRVKAGTNGIKSKGTLNINGGYAVISGGNREEKSSIFAESTFTYTGGVVFAAGNTVSIPQNYSNSFVVVELSEIAAAGSMVELYLNNSQLMSFDPHNDFRSIMVLSPEIMSGNTFYTIVNGNKSGVTTVIDGLNYVKQ</sequence>
<dbReference type="AlphaFoldDB" id="W7V2N8"/>
<feature type="compositionally biased region" description="Low complexity" evidence="1">
    <location>
        <begin position="153"/>
        <end position="195"/>
    </location>
</feature>
<feature type="compositionally biased region" description="Gly residues" evidence="1">
    <location>
        <begin position="78"/>
        <end position="90"/>
    </location>
</feature>
<protein>
    <recommendedName>
        <fullName evidence="5">Carbohydrate-binding domain-containing protein</fullName>
    </recommendedName>
</protein>